<evidence type="ECO:0000256" key="1">
    <source>
        <dbReference type="SAM" id="MobiDB-lite"/>
    </source>
</evidence>
<dbReference type="EMBL" id="CP036532">
    <property type="protein sequence ID" value="QBK30402.1"/>
    <property type="molecule type" value="Genomic_DNA"/>
</dbReference>
<feature type="region of interest" description="Disordered" evidence="1">
    <location>
        <begin position="183"/>
        <end position="205"/>
    </location>
</feature>
<keyword evidence="2" id="KW-0732">Signal</keyword>
<name>A0A4P6UZC7_9HYPH</name>
<reference evidence="3 4" key="1">
    <citation type="journal article" date="2017" name="Int. J. Syst. Evol. Microbiol.">
        <title>Roseitalea porphyridii gen. nov., sp. nov., isolated from a red alga, and reclassification of Hoeflea suaedae Chung et al. 2013 as Pseudohoeflea suaedae gen. nov., comb. nov.</title>
        <authorList>
            <person name="Hyeon J.W."/>
            <person name="Jeong S.E."/>
            <person name="Baek K."/>
            <person name="Jeon C.O."/>
        </authorList>
    </citation>
    <scope>NUCLEOTIDE SEQUENCE [LARGE SCALE GENOMIC DNA]</scope>
    <source>
        <strain evidence="3 4">MA7-20</strain>
    </source>
</reference>
<evidence type="ECO:0000313" key="3">
    <source>
        <dbReference type="EMBL" id="QBK30402.1"/>
    </source>
</evidence>
<feature type="compositionally biased region" description="Acidic residues" evidence="1">
    <location>
        <begin position="189"/>
        <end position="198"/>
    </location>
</feature>
<organism evidence="3 4">
    <name type="scientific">Roseitalea porphyridii</name>
    <dbReference type="NCBI Taxonomy" id="1852022"/>
    <lineage>
        <taxon>Bacteria</taxon>
        <taxon>Pseudomonadati</taxon>
        <taxon>Pseudomonadota</taxon>
        <taxon>Alphaproteobacteria</taxon>
        <taxon>Hyphomicrobiales</taxon>
        <taxon>Ahrensiaceae</taxon>
        <taxon>Roseitalea</taxon>
    </lineage>
</organism>
<feature type="signal peptide" evidence="2">
    <location>
        <begin position="1"/>
        <end position="29"/>
    </location>
</feature>
<dbReference type="InterPro" id="IPR010642">
    <property type="entry name" value="Invasion_prot_B"/>
</dbReference>
<dbReference type="AlphaFoldDB" id="A0A4P6UZC7"/>
<proteinExistence type="predicted"/>
<accession>A0A4P6UZC7</accession>
<gene>
    <name evidence="3" type="ORF">E0E05_07200</name>
</gene>
<keyword evidence="4" id="KW-1185">Reference proteome</keyword>
<feature type="chain" id="PRO_5020942736" description="Invasion associated locus B family protein" evidence="2">
    <location>
        <begin position="30"/>
        <end position="205"/>
    </location>
</feature>
<evidence type="ECO:0000256" key="2">
    <source>
        <dbReference type="SAM" id="SignalP"/>
    </source>
</evidence>
<sequence length="205" mass="21505">MTGDGFMRRALVTTGAAIVAMAAAGFAHAQDQTQDRVVNGERFGAWTVNCEALAVNETVCVLNQRLVRSADRVFLAEFLAFDNAGEPGAFLAARVPLGVHFPSGFSIRPDQESEDVLELAWQSCATDLCEALIPLDAEQIEALSAADGAIAGYRPRFGADPLVFRVDLTGLADGLAALARATGNADADAGAEDDDTDASDAQTDQ</sequence>
<evidence type="ECO:0008006" key="5">
    <source>
        <dbReference type="Google" id="ProtNLM"/>
    </source>
</evidence>
<protein>
    <recommendedName>
        <fullName evidence="5">Invasion associated locus B family protein</fullName>
    </recommendedName>
</protein>
<dbReference type="Gene3D" id="2.60.40.1880">
    <property type="entry name" value="Invasion associated locus B (IalB) protein"/>
    <property type="match status" value="1"/>
</dbReference>
<dbReference type="Proteomes" id="UP000293719">
    <property type="component" value="Chromosome"/>
</dbReference>
<evidence type="ECO:0000313" key="4">
    <source>
        <dbReference type="Proteomes" id="UP000293719"/>
    </source>
</evidence>
<dbReference type="Pfam" id="PF06776">
    <property type="entry name" value="IalB"/>
    <property type="match status" value="1"/>
</dbReference>
<dbReference type="KEGG" id="rpod:E0E05_07200"/>
<dbReference type="InterPro" id="IPR038696">
    <property type="entry name" value="IalB_sf"/>
</dbReference>